<reference evidence="1 3" key="2">
    <citation type="journal article" date="2013" name="Nature">
        <title>Insights into bilaterian evolution from three spiralian genomes.</title>
        <authorList>
            <person name="Simakov O."/>
            <person name="Marletaz F."/>
            <person name="Cho S.J."/>
            <person name="Edsinger-Gonzales E."/>
            <person name="Havlak P."/>
            <person name="Hellsten U."/>
            <person name="Kuo D.H."/>
            <person name="Larsson T."/>
            <person name="Lv J."/>
            <person name="Arendt D."/>
            <person name="Savage R."/>
            <person name="Osoegawa K."/>
            <person name="de Jong P."/>
            <person name="Grimwood J."/>
            <person name="Chapman J.A."/>
            <person name="Shapiro H."/>
            <person name="Aerts A."/>
            <person name="Otillar R.P."/>
            <person name="Terry A.Y."/>
            <person name="Boore J.L."/>
            <person name="Grigoriev I.V."/>
            <person name="Lindberg D.R."/>
            <person name="Seaver E.C."/>
            <person name="Weisblat D.A."/>
            <person name="Putnam N.H."/>
            <person name="Rokhsar D.S."/>
        </authorList>
    </citation>
    <scope>NUCLEOTIDE SEQUENCE</scope>
</reference>
<dbReference type="AlphaFoldDB" id="T1EJM2"/>
<dbReference type="Proteomes" id="UP000015101">
    <property type="component" value="Unassembled WGS sequence"/>
</dbReference>
<accession>T1EJM2</accession>
<dbReference type="EMBL" id="AMQM01003205">
    <property type="status" value="NOT_ANNOTATED_CDS"/>
    <property type="molecule type" value="Genomic_DNA"/>
</dbReference>
<dbReference type="KEGG" id="hro:HELRODRAFT_145703"/>
<dbReference type="HOGENOM" id="CLU_044348_10_4_1"/>
<name>T1EJM2_HELRO</name>
<protein>
    <submittedName>
        <fullName evidence="1 2">Uncharacterized protein</fullName>
    </submittedName>
</protein>
<dbReference type="PANTHER" id="PTHR47163:SF2">
    <property type="entry name" value="SI:DKEY-17M8.2"/>
    <property type="match status" value="1"/>
</dbReference>
<dbReference type="PANTHER" id="PTHR47163">
    <property type="entry name" value="DDE_TNP_IS1595 DOMAIN-CONTAINING PROTEIN"/>
    <property type="match status" value="1"/>
</dbReference>
<dbReference type="CTD" id="20196772"/>
<dbReference type="EnsemblMetazoa" id="HelroT145703">
    <property type="protein sequence ID" value="HelroP145703"/>
    <property type="gene ID" value="HelroG145703"/>
</dbReference>
<organism evidence="2 3">
    <name type="scientific">Helobdella robusta</name>
    <name type="common">Californian leech</name>
    <dbReference type="NCBI Taxonomy" id="6412"/>
    <lineage>
        <taxon>Eukaryota</taxon>
        <taxon>Metazoa</taxon>
        <taxon>Spiralia</taxon>
        <taxon>Lophotrochozoa</taxon>
        <taxon>Annelida</taxon>
        <taxon>Clitellata</taxon>
        <taxon>Hirudinea</taxon>
        <taxon>Rhynchobdellida</taxon>
        <taxon>Glossiphoniidae</taxon>
        <taxon>Helobdella</taxon>
    </lineage>
</organism>
<dbReference type="RefSeq" id="XP_009013289.1">
    <property type="nucleotide sequence ID" value="XM_009015041.1"/>
</dbReference>
<dbReference type="GeneID" id="20196772"/>
<keyword evidence="3" id="KW-1185">Reference proteome</keyword>
<proteinExistence type="predicted"/>
<gene>
    <name evidence="2" type="primary">20196772</name>
    <name evidence="1" type="ORF">HELRODRAFT_145703</name>
</gene>
<reference evidence="3" key="1">
    <citation type="submission" date="2012-12" db="EMBL/GenBank/DDBJ databases">
        <authorList>
            <person name="Hellsten U."/>
            <person name="Grimwood J."/>
            <person name="Chapman J.A."/>
            <person name="Shapiro H."/>
            <person name="Aerts A."/>
            <person name="Otillar R.P."/>
            <person name="Terry A.Y."/>
            <person name="Boore J.L."/>
            <person name="Simakov O."/>
            <person name="Marletaz F."/>
            <person name="Cho S.-J."/>
            <person name="Edsinger-Gonzales E."/>
            <person name="Havlak P."/>
            <person name="Kuo D.-H."/>
            <person name="Larsson T."/>
            <person name="Lv J."/>
            <person name="Arendt D."/>
            <person name="Savage R."/>
            <person name="Osoegawa K."/>
            <person name="de Jong P."/>
            <person name="Lindberg D.R."/>
            <person name="Seaver E.C."/>
            <person name="Weisblat D.A."/>
            <person name="Putnam N.H."/>
            <person name="Grigoriev I.V."/>
            <person name="Rokhsar D.S."/>
        </authorList>
    </citation>
    <scope>NUCLEOTIDE SEQUENCE</scope>
</reference>
<sequence length="84" mass="9528">RKNGAAKPVRHRWVFGGIDQDTNDAFLVEVEKRDAATLLPLIQRHILPAYNAIGNIGYQHDTVNHSWTFKPPSGVHTNNVENLW</sequence>
<dbReference type="InParanoid" id="T1EJM2"/>
<reference evidence="2" key="3">
    <citation type="submission" date="2015-06" db="UniProtKB">
        <authorList>
            <consortium name="EnsemblMetazoa"/>
        </authorList>
    </citation>
    <scope>IDENTIFICATION</scope>
</reference>
<dbReference type="InterPro" id="IPR053164">
    <property type="entry name" value="IS1016-like_transposase"/>
</dbReference>
<dbReference type="STRING" id="6412.T1EJM2"/>
<dbReference type="OrthoDB" id="10052789at2759"/>
<evidence type="ECO:0000313" key="2">
    <source>
        <dbReference type="EnsemblMetazoa" id="HelroP145703"/>
    </source>
</evidence>
<evidence type="ECO:0000313" key="1">
    <source>
        <dbReference type="EMBL" id="ESO08359.1"/>
    </source>
</evidence>
<dbReference type="EMBL" id="KB096080">
    <property type="protein sequence ID" value="ESO08359.1"/>
    <property type="molecule type" value="Genomic_DNA"/>
</dbReference>
<evidence type="ECO:0000313" key="3">
    <source>
        <dbReference type="Proteomes" id="UP000015101"/>
    </source>
</evidence>